<name>A0ACB9DJ15_ARCLA</name>
<proteinExistence type="predicted"/>
<dbReference type="EMBL" id="CM042049">
    <property type="protein sequence ID" value="KAI3746277.1"/>
    <property type="molecule type" value="Genomic_DNA"/>
</dbReference>
<organism evidence="1 2">
    <name type="scientific">Arctium lappa</name>
    <name type="common">Greater burdock</name>
    <name type="synonym">Lappa major</name>
    <dbReference type="NCBI Taxonomy" id="4217"/>
    <lineage>
        <taxon>Eukaryota</taxon>
        <taxon>Viridiplantae</taxon>
        <taxon>Streptophyta</taxon>
        <taxon>Embryophyta</taxon>
        <taxon>Tracheophyta</taxon>
        <taxon>Spermatophyta</taxon>
        <taxon>Magnoliopsida</taxon>
        <taxon>eudicotyledons</taxon>
        <taxon>Gunneridae</taxon>
        <taxon>Pentapetalae</taxon>
        <taxon>asterids</taxon>
        <taxon>campanulids</taxon>
        <taxon>Asterales</taxon>
        <taxon>Asteraceae</taxon>
        <taxon>Carduoideae</taxon>
        <taxon>Cardueae</taxon>
        <taxon>Arctiinae</taxon>
        <taxon>Arctium</taxon>
    </lineage>
</organism>
<reference evidence="2" key="1">
    <citation type="journal article" date="2022" name="Mol. Ecol. Resour.">
        <title>The genomes of chicory, endive, great burdock and yacon provide insights into Asteraceae palaeo-polyploidization history and plant inulin production.</title>
        <authorList>
            <person name="Fan W."/>
            <person name="Wang S."/>
            <person name="Wang H."/>
            <person name="Wang A."/>
            <person name="Jiang F."/>
            <person name="Liu H."/>
            <person name="Zhao H."/>
            <person name="Xu D."/>
            <person name="Zhang Y."/>
        </authorList>
    </citation>
    <scope>NUCLEOTIDE SEQUENCE [LARGE SCALE GENOMIC DNA]</scope>
    <source>
        <strain evidence="2">cv. Niubang</strain>
    </source>
</reference>
<reference evidence="1 2" key="2">
    <citation type="journal article" date="2022" name="Mol. Ecol. Resour.">
        <title>The genomes of chicory, endive, great burdock and yacon provide insights into Asteraceae paleo-polyploidization history and plant inulin production.</title>
        <authorList>
            <person name="Fan W."/>
            <person name="Wang S."/>
            <person name="Wang H."/>
            <person name="Wang A."/>
            <person name="Jiang F."/>
            <person name="Liu H."/>
            <person name="Zhao H."/>
            <person name="Xu D."/>
            <person name="Zhang Y."/>
        </authorList>
    </citation>
    <scope>NUCLEOTIDE SEQUENCE [LARGE SCALE GENOMIC DNA]</scope>
    <source>
        <strain evidence="2">cv. Niubang</strain>
    </source>
</reference>
<evidence type="ECO:0000313" key="1">
    <source>
        <dbReference type="EMBL" id="KAI3746277.1"/>
    </source>
</evidence>
<accession>A0ACB9DJ15</accession>
<keyword evidence="2" id="KW-1185">Reference proteome</keyword>
<protein>
    <submittedName>
        <fullName evidence="1">Uncharacterized protein</fullName>
    </submittedName>
</protein>
<sequence>MAQSTLVSSKNVKFAITESEVPKNNHLGRLDFDGIKYPHLVEVAKFLKQSCIAYALTVDPKPSKTLLQLFWFTAEETTITNKKGHQVPAISFCTDLGKGMITAFSLRKALRFPDKPKSGFEALPTDAELIRFLDDMESCWDNKPRSTIPNKKLTLIKKANMPSQLNFFFSHFIQCMSGKSGSLDQANKVQLQMAYSVIAGKNFDFATAIFDDLKSKIEKTERDPKIPYVQFICAYLKFLYANNYPTTHDGSFAKMGQRSLEVKPLDNEVSIYILRSRLSLHSSTSAATQEVHSSASPTATTGSKRPSVSSFGPSKKTKVTKETSASSSRPEEVSRKTSLDDFVVLSSTYAAMITSTVPSISVAVTTTVTQPEIAVLQSTEVPSKLPYSSIPISNPSISLVSDPSLLQQPHVAFIVPDPQMLERDMQFFNMFDRSGTPKPNTHSFSPSKPVTQTLTFLSGPSLATVDANVNSLGEKVVSLTAAVNDTTSAVNTAGTELKTLTVVCLTKAEASHISALQEDLVKVKEDTQRKFDALSSKVDSCTTLLQQVLDKLNAPAPTPSLSFTSDDSNSLNVVVEFIHQATSDLPLIEGRLDSLEAEVQKLASAQPSSPIKDLSLADNDKEGEKEAEEIKEGETTAEAAAVEVQHSDPPSHVEGEKVDNQTPPSFKDFVEEEKEEDEDEEDLDLEDQEEEEPHQEDDDDDDDDEDQSLWCSSAAITSTVITSKEVVTTGGES</sequence>
<comment type="caution">
    <text evidence="1">The sequence shown here is derived from an EMBL/GenBank/DDBJ whole genome shotgun (WGS) entry which is preliminary data.</text>
</comment>
<evidence type="ECO:0000313" key="2">
    <source>
        <dbReference type="Proteomes" id="UP001055879"/>
    </source>
</evidence>
<dbReference type="Proteomes" id="UP001055879">
    <property type="component" value="Linkage Group LG03"/>
</dbReference>
<gene>
    <name evidence="1" type="ORF">L6452_08703</name>
</gene>